<organism evidence="1">
    <name type="scientific">marine sediment metagenome</name>
    <dbReference type="NCBI Taxonomy" id="412755"/>
    <lineage>
        <taxon>unclassified sequences</taxon>
        <taxon>metagenomes</taxon>
        <taxon>ecological metagenomes</taxon>
    </lineage>
</organism>
<protein>
    <submittedName>
        <fullName evidence="1">Uncharacterized protein</fullName>
    </submittedName>
</protein>
<dbReference type="AlphaFoldDB" id="X1ATA0"/>
<sequence length="63" mass="6915">MKLPEALTRIKELEAEVAVSDKLLKDRDALLEAIPQCPAHGKCVPHAIEWVEQVKTLAKIVAG</sequence>
<comment type="caution">
    <text evidence="1">The sequence shown here is derived from an EMBL/GenBank/DDBJ whole genome shotgun (WGS) entry which is preliminary data.</text>
</comment>
<reference evidence="1" key="1">
    <citation type="journal article" date="2014" name="Front. Microbiol.">
        <title>High frequency of phylogenetically diverse reductive dehalogenase-homologous genes in deep subseafloor sedimentary metagenomes.</title>
        <authorList>
            <person name="Kawai M."/>
            <person name="Futagami T."/>
            <person name="Toyoda A."/>
            <person name="Takaki Y."/>
            <person name="Nishi S."/>
            <person name="Hori S."/>
            <person name="Arai W."/>
            <person name="Tsubouchi T."/>
            <person name="Morono Y."/>
            <person name="Uchiyama I."/>
            <person name="Ito T."/>
            <person name="Fujiyama A."/>
            <person name="Inagaki F."/>
            <person name="Takami H."/>
        </authorList>
    </citation>
    <scope>NUCLEOTIDE SEQUENCE</scope>
    <source>
        <strain evidence="1">Expedition CK06-06</strain>
    </source>
</reference>
<name>X1ATA0_9ZZZZ</name>
<dbReference type="EMBL" id="BART01012851">
    <property type="protein sequence ID" value="GAG86144.1"/>
    <property type="molecule type" value="Genomic_DNA"/>
</dbReference>
<gene>
    <name evidence="1" type="ORF">S01H4_26594</name>
</gene>
<evidence type="ECO:0000313" key="1">
    <source>
        <dbReference type="EMBL" id="GAG86144.1"/>
    </source>
</evidence>
<accession>X1ATA0</accession>
<proteinExistence type="predicted"/>